<keyword evidence="1" id="KW-1133">Transmembrane helix</keyword>
<evidence type="ECO:0000313" key="3">
    <source>
        <dbReference type="Proteomes" id="UP000337909"/>
    </source>
</evidence>
<feature type="transmembrane region" description="Helical" evidence="1">
    <location>
        <begin position="6"/>
        <end position="24"/>
    </location>
</feature>
<reference evidence="2 3" key="1">
    <citation type="submission" date="2019-09" db="EMBL/GenBank/DDBJ databases">
        <authorList>
            <person name="Chandra G."/>
            <person name="Truman W A."/>
        </authorList>
    </citation>
    <scope>NUCLEOTIDE SEQUENCE [LARGE SCALE GENOMIC DNA]</scope>
    <source>
        <strain evidence="2">PS691</strain>
    </source>
</reference>
<organism evidence="2 3">
    <name type="scientific">Pseudomonas fluorescens</name>
    <dbReference type="NCBI Taxonomy" id="294"/>
    <lineage>
        <taxon>Bacteria</taxon>
        <taxon>Pseudomonadati</taxon>
        <taxon>Pseudomonadota</taxon>
        <taxon>Gammaproteobacteria</taxon>
        <taxon>Pseudomonadales</taxon>
        <taxon>Pseudomonadaceae</taxon>
        <taxon>Pseudomonas</taxon>
    </lineage>
</organism>
<dbReference type="Proteomes" id="UP000337909">
    <property type="component" value="Unassembled WGS sequence"/>
</dbReference>
<proteinExistence type="predicted"/>
<evidence type="ECO:0000313" key="2">
    <source>
        <dbReference type="EMBL" id="VVO01625.1"/>
    </source>
</evidence>
<protein>
    <submittedName>
        <fullName evidence="2">Uncharacterized protein</fullName>
    </submittedName>
</protein>
<accession>A0A5E7CP83</accession>
<keyword evidence="1" id="KW-0812">Transmembrane</keyword>
<sequence length="29" mass="3425">MVYPLKHFPGLLITGFVLSMFHWGRTTKF</sequence>
<evidence type="ECO:0000256" key="1">
    <source>
        <dbReference type="SAM" id="Phobius"/>
    </source>
</evidence>
<name>A0A5E7CP83_PSEFL</name>
<keyword evidence="1" id="KW-0472">Membrane</keyword>
<gene>
    <name evidence="2" type="ORF">PS691_02676</name>
</gene>
<dbReference type="AlphaFoldDB" id="A0A5E7CP83"/>
<dbReference type="EMBL" id="CABVHQ010000023">
    <property type="protein sequence ID" value="VVO01625.1"/>
    <property type="molecule type" value="Genomic_DNA"/>
</dbReference>